<dbReference type="InterPro" id="IPR001486">
    <property type="entry name" value="Hemoglobin_trunc"/>
</dbReference>
<keyword evidence="2" id="KW-0349">Heme</keyword>
<organism evidence="5 6">
    <name type="scientific">Labedaea rhizosphaerae</name>
    <dbReference type="NCBI Taxonomy" id="598644"/>
    <lineage>
        <taxon>Bacteria</taxon>
        <taxon>Bacillati</taxon>
        <taxon>Actinomycetota</taxon>
        <taxon>Actinomycetes</taxon>
        <taxon>Pseudonocardiales</taxon>
        <taxon>Pseudonocardiaceae</taxon>
        <taxon>Labedaea</taxon>
    </lineage>
</organism>
<proteinExistence type="predicted"/>
<evidence type="ECO:0000256" key="4">
    <source>
        <dbReference type="ARBA" id="ARBA00023004"/>
    </source>
</evidence>
<accession>A0A4R6SE69</accession>
<sequence length="158" mass="17523">MTRPYAGPVRPTLYEFAGGEPAFLALAAAHHARCLADPELNHPFSHPGQHPQHVERLAAYWAEVLGGPPLYSRERHGDQTGLIAMHSGNGEMTDLARRFVECFVLAADDAGLPTDPEFRAALRAYMEWAVVEFTAYPDHDTRPPDGLAVPHWSWDGLR</sequence>
<keyword evidence="1" id="KW-0813">Transport</keyword>
<evidence type="ECO:0000313" key="6">
    <source>
        <dbReference type="Proteomes" id="UP000295444"/>
    </source>
</evidence>
<dbReference type="Gene3D" id="1.10.490.10">
    <property type="entry name" value="Globins"/>
    <property type="match status" value="1"/>
</dbReference>
<dbReference type="InterPro" id="IPR012292">
    <property type="entry name" value="Globin/Proto"/>
</dbReference>
<dbReference type="Pfam" id="PF01152">
    <property type="entry name" value="Bac_globin"/>
    <property type="match status" value="1"/>
</dbReference>
<dbReference type="GO" id="GO:0020037">
    <property type="term" value="F:heme binding"/>
    <property type="evidence" value="ECO:0007669"/>
    <property type="project" value="InterPro"/>
</dbReference>
<protein>
    <submittedName>
        <fullName evidence="5">Hemoglobin</fullName>
    </submittedName>
</protein>
<dbReference type="EMBL" id="SNXZ01000003">
    <property type="protein sequence ID" value="TDP98192.1"/>
    <property type="molecule type" value="Genomic_DNA"/>
</dbReference>
<reference evidence="5 6" key="1">
    <citation type="submission" date="2019-03" db="EMBL/GenBank/DDBJ databases">
        <title>Genomic Encyclopedia of Type Strains, Phase IV (KMG-IV): sequencing the most valuable type-strain genomes for metagenomic binning, comparative biology and taxonomic classification.</title>
        <authorList>
            <person name="Goeker M."/>
        </authorList>
    </citation>
    <scope>NUCLEOTIDE SEQUENCE [LARGE SCALE GENOMIC DNA]</scope>
    <source>
        <strain evidence="5 6">DSM 45361</strain>
    </source>
</reference>
<comment type="caution">
    <text evidence="5">The sequence shown here is derived from an EMBL/GenBank/DDBJ whole genome shotgun (WGS) entry which is preliminary data.</text>
</comment>
<evidence type="ECO:0000256" key="2">
    <source>
        <dbReference type="ARBA" id="ARBA00022617"/>
    </source>
</evidence>
<dbReference type="GO" id="GO:0019825">
    <property type="term" value="F:oxygen binding"/>
    <property type="evidence" value="ECO:0007669"/>
    <property type="project" value="InterPro"/>
</dbReference>
<dbReference type="SUPFAM" id="SSF46458">
    <property type="entry name" value="Globin-like"/>
    <property type="match status" value="1"/>
</dbReference>
<evidence type="ECO:0000313" key="5">
    <source>
        <dbReference type="EMBL" id="TDP98192.1"/>
    </source>
</evidence>
<dbReference type="GO" id="GO:0046872">
    <property type="term" value="F:metal ion binding"/>
    <property type="evidence" value="ECO:0007669"/>
    <property type="project" value="UniProtKB-KW"/>
</dbReference>
<dbReference type="AlphaFoldDB" id="A0A4R6SE69"/>
<dbReference type="InterPro" id="IPR009050">
    <property type="entry name" value="Globin-like_sf"/>
</dbReference>
<gene>
    <name evidence="5" type="ORF">EV186_1031173</name>
</gene>
<keyword evidence="3" id="KW-0479">Metal-binding</keyword>
<keyword evidence="4" id="KW-0408">Iron</keyword>
<name>A0A4R6SE69_LABRH</name>
<evidence type="ECO:0000256" key="3">
    <source>
        <dbReference type="ARBA" id="ARBA00022723"/>
    </source>
</evidence>
<dbReference type="Proteomes" id="UP000295444">
    <property type="component" value="Unassembled WGS sequence"/>
</dbReference>
<keyword evidence="6" id="KW-1185">Reference proteome</keyword>
<evidence type="ECO:0000256" key="1">
    <source>
        <dbReference type="ARBA" id="ARBA00022448"/>
    </source>
</evidence>